<sequence>MIIFMLLPLCVLIHDEDKVINRENTSIVIALSLLVCLLPLGNMSSETNILLKYIRFQIIILILICYTIFSFFKQIMVKNNSGRKLGQIQK</sequence>
<accession>C0FUX6</accession>
<feature type="transmembrane region" description="Helical" evidence="1">
    <location>
        <begin position="53"/>
        <end position="72"/>
    </location>
</feature>
<organism evidence="2 3">
    <name type="scientific">Roseburia inulinivorans DSM 16841</name>
    <dbReference type="NCBI Taxonomy" id="622312"/>
    <lineage>
        <taxon>Bacteria</taxon>
        <taxon>Bacillati</taxon>
        <taxon>Bacillota</taxon>
        <taxon>Clostridia</taxon>
        <taxon>Lachnospirales</taxon>
        <taxon>Lachnospiraceae</taxon>
        <taxon>Roseburia</taxon>
    </lineage>
</organism>
<dbReference type="AlphaFoldDB" id="C0FUX6"/>
<keyword evidence="1" id="KW-1133">Transmembrane helix</keyword>
<dbReference type="EMBL" id="ACFY01000096">
    <property type="protein sequence ID" value="EEG93580.1"/>
    <property type="molecule type" value="Genomic_DNA"/>
</dbReference>
<feature type="transmembrane region" description="Helical" evidence="1">
    <location>
        <begin position="25"/>
        <end position="41"/>
    </location>
</feature>
<comment type="caution">
    <text evidence="2">The sequence shown here is derived from an EMBL/GenBank/DDBJ whole genome shotgun (WGS) entry which is preliminary data.</text>
</comment>
<evidence type="ECO:0000256" key="1">
    <source>
        <dbReference type="SAM" id="Phobius"/>
    </source>
</evidence>
<name>C0FUX6_9FIRM</name>
<proteinExistence type="predicted"/>
<reference evidence="2 3" key="2">
    <citation type="submission" date="2009-03" db="EMBL/GenBank/DDBJ databases">
        <title>Draft genome sequence of Roseburia inulinivorans (DSM 16841).</title>
        <authorList>
            <person name="Sudarsanam P."/>
            <person name="Ley R."/>
            <person name="Guruge J."/>
            <person name="Turnbaugh P.J."/>
            <person name="Mahowald M."/>
            <person name="Liep D."/>
            <person name="Gordon J."/>
        </authorList>
    </citation>
    <scope>NUCLEOTIDE SEQUENCE [LARGE SCALE GENOMIC DNA]</scope>
    <source>
        <strain evidence="2 3">DSM 16841</strain>
    </source>
</reference>
<keyword evidence="1" id="KW-0472">Membrane</keyword>
<evidence type="ECO:0000313" key="2">
    <source>
        <dbReference type="EMBL" id="EEG93580.1"/>
    </source>
</evidence>
<reference evidence="2 3" key="1">
    <citation type="submission" date="2009-02" db="EMBL/GenBank/DDBJ databases">
        <authorList>
            <person name="Fulton L."/>
            <person name="Clifton S."/>
            <person name="Fulton B."/>
            <person name="Xu J."/>
            <person name="Minx P."/>
            <person name="Pepin K.H."/>
            <person name="Johnson M."/>
            <person name="Bhonagiri V."/>
            <person name="Nash W.E."/>
            <person name="Mardis E.R."/>
            <person name="Wilson R.K."/>
        </authorList>
    </citation>
    <scope>NUCLEOTIDE SEQUENCE [LARGE SCALE GENOMIC DNA]</scope>
    <source>
        <strain evidence="2 3">DSM 16841</strain>
    </source>
</reference>
<evidence type="ECO:0000313" key="3">
    <source>
        <dbReference type="Proteomes" id="UP000003561"/>
    </source>
</evidence>
<dbReference type="Proteomes" id="UP000003561">
    <property type="component" value="Unassembled WGS sequence"/>
</dbReference>
<keyword evidence="1" id="KW-0812">Transmembrane</keyword>
<protein>
    <submittedName>
        <fullName evidence="2">Uncharacterized protein</fullName>
    </submittedName>
</protein>
<gene>
    <name evidence="2" type="ORF">ROSEINA2194_02547</name>
</gene>